<sequence>MSEERYQTGDKAPETGQYRFDSLVEGFSQQQENSVIRIAQDEQFPGAPESGKPAYWIRVEQ</sequence>
<evidence type="ECO:0008006" key="3">
    <source>
        <dbReference type="Google" id="ProtNLM"/>
    </source>
</evidence>
<gene>
    <name evidence="1" type="ORF">GCM10007216_29050</name>
</gene>
<proteinExistence type="predicted"/>
<evidence type="ECO:0000313" key="2">
    <source>
        <dbReference type="Proteomes" id="UP000619534"/>
    </source>
</evidence>
<keyword evidence="2" id="KW-1185">Reference proteome</keyword>
<accession>A0ABQ1PG27</accession>
<evidence type="ECO:0000313" key="1">
    <source>
        <dbReference type="EMBL" id="GGC96447.1"/>
    </source>
</evidence>
<name>A0ABQ1PG27_9BACI</name>
<dbReference type="InterPro" id="IPR025549">
    <property type="entry name" value="YjzC"/>
</dbReference>
<dbReference type="Pfam" id="PF14168">
    <property type="entry name" value="YjzC"/>
    <property type="match status" value="1"/>
</dbReference>
<reference evidence="2" key="1">
    <citation type="journal article" date="2019" name="Int. J. Syst. Evol. Microbiol.">
        <title>The Global Catalogue of Microorganisms (GCM) 10K type strain sequencing project: providing services to taxonomists for standard genome sequencing and annotation.</title>
        <authorList>
            <consortium name="The Broad Institute Genomics Platform"/>
            <consortium name="The Broad Institute Genome Sequencing Center for Infectious Disease"/>
            <person name="Wu L."/>
            <person name="Ma J."/>
        </authorList>
    </citation>
    <scope>NUCLEOTIDE SEQUENCE [LARGE SCALE GENOMIC DNA]</scope>
    <source>
        <strain evidence="2">CCM 7282</strain>
    </source>
</reference>
<dbReference type="EMBL" id="BMCJ01000005">
    <property type="protein sequence ID" value="GGC96447.1"/>
    <property type="molecule type" value="Genomic_DNA"/>
</dbReference>
<organism evidence="1 2">
    <name type="scientific">Thalassobacillus devorans</name>
    <dbReference type="NCBI Taxonomy" id="279813"/>
    <lineage>
        <taxon>Bacteria</taxon>
        <taxon>Bacillati</taxon>
        <taxon>Bacillota</taxon>
        <taxon>Bacilli</taxon>
        <taxon>Bacillales</taxon>
        <taxon>Bacillaceae</taxon>
        <taxon>Thalassobacillus</taxon>
    </lineage>
</organism>
<comment type="caution">
    <text evidence="1">The sequence shown here is derived from an EMBL/GenBank/DDBJ whole genome shotgun (WGS) entry which is preliminary data.</text>
</comment>
<protein>
    <recommendedName>
        <fullName evidence="3">YjzC-like protein</fullName>
    </recommendedName>
</protein>
<dbReference type="RefSeq" id="WP_062442974.1">
    <property type="nucleotide sequence ID" value="NZ_BMCJ01000005.1"/>
</dbReference>
<dbReference type="Proteomes" id="UP000619534">
    <property type="component" value="Unassembled WGS sequence"/>
</dbReference>